<evidence type="ECO:0000313" key="1">
    <source>
        <dbReference type="EMBL" id="KAJ7730065.1"/>
    </source>
</evidence>
<gene>
    <name evidence="1" type="ORF">DFH07DRAFT_781717</name>
</gene>
<reference evidence="1" key="1">
    <citation type="submission" date="2023-03" db="EMBL/GenBank/DDBJ databases">
        <title>Massive genome expansion in bonnet fungi (Mycena s.s.) driven by repeated elements and novel gene families across ecological guilds.</title>
        <authorList>
            <consortium name="Lawrence Berkeley National Laboratory"/>
            <person name="Harder C.B."/>
            <person name="Miyauchi S."/>
            <person name="Viragh M."/>
            <person name="Kuo A."/>
            <person name="Thoen E."/>
            <person name="Andreopoulos B."/>
            <person name="Lu D."/>
            <person name="Skrede I."/>
            <person name="Drula E."/>
            <person name="Henrissat B."/>
            <person name="Morin E."/>
            <person name="Kohler A."/>
            <person name="Barry K."/>
            <person name="LaButti K."/>
            <person name="Morin E."/>
            <person name="Salamov A."/>
            <person name="Lipzen A."/>
            <person name="Mereny Z."/>
            <person name="Hegedus B."/>
            <person name="Baldrian P."/>
            <person name="Stursova M."/>
            <person name="Weitz H."/>
            <person name="Taylor A."/>
            <person name="Grigoriev I.V."/>
            <person name="Nagy L.G."/>
            <person name="Martin F."/>
            <person name="Kauserud H."/>
        </authorList>
    </citation>
    <scope>NUCLEOTIDE SEQUENCE</scope>
    <source>
        <strain evidence="1">CBHHK188m</strain>
    </source>
</reference>
<proteinExistence type="predicted"/>
<dbReference type="InterPro" id="IPR038921">
    <property type="entry name" value="YOR389W-like"/>
</dbReference>
<name>A0AAD7HYN4_9AGAR</name>
<dbReference type="AlphaFoldDB" id="A0AAD7HYN4"/>
<protein>
    <submittedName>
        <fullName evidence="1">Uncharacterized protein</fullName>
    </submittedName>
</protein>
<organism evidence="1 2">
    <name type="scientific">Mycena maculata</name>
    <dbReference type="NCBI Taxonomy" id="230809"/>
    <lineage>
        <taxon>Eukaryota</taxon>
        <taxon>Fungi</taxon>
        <taxon>Dikarya</taxon>
        <taxon>Basidiomycota</taxon>
        <taxon>Agaricomycotina</taxon>
        <taxon>Agaricomycetes</taxon>
        <taxon>Agaricomycetidae</taxon>
        <taxon>Agaricales</taxon>
        <taxon>Marasmiineae</taxon>
        <taxon>Mycenaceae</taxon>
        <taxon>Mycena</taxon>
    </lineage>
</organism>
<sequence length="369" mass="41338">MHYCGPCYRHIAAQLSGSRLGCSSKPGFVPRFFPGHRDSDHNIVPVTVPVNTLLYHGRAVSNLPTVPDWTTFDPECSYTFCGTPGPLAGDTMGCWHLTLITTRPMKVLYFDGSSGAKMREGSLDTQDLLILGEVNPIRLNERIRIERLCAWGKDLGIDGYVQMEMSFELMLCDFHNGVKLLSADFVAAWWAPMGDSSVVADPPMNQSPIFELLHVKLLRAGSWHNHDPGKTHVILDLTRLVLFYDPTLAPSLFPLRADNEWSGVDWQVLYRVLADRWCSTSSTRQHPRMHASTIGITTNYWDRYIEMFGSYPPQAQDGFTLAIEMRLDSEVFGVSYDEDETIDSTAIFGLAKVEFFGDCMVLGSILTSP</sequence>
<accession>A0AAD7HYN4</accession>
<dbReference type="Proteomes" id="UP001215280">
    <property type="component" value="Unassembled WGS sequence"/>
</dbReference>
<comment type="caution">
    <text evidence="1">The sequence shown here is derived from an EMBL/GenBank/DDBJ whole genome shotgun (WGS) entry which is preliminary data.</text>
</comment>
<evidence type="ECO:0000313" key="2">
    <source>
        <dbReference type="Proteomes" id="UP001215280"/>
    </source>
</evidence>
<dbReference type="PANTHER" id="PTHR35204">
    <property type="entry name" value="YALI0A21131P"/>
    <property type="match status" value="1"/>
</dbReference>
<dbReference type="EMBL" id="JARJLG010000193">
    <property type="protein sequence ID" value="KAJ7730065.1"/>
    <property type="molecule type" value="Genomic_DNA"/>
</dbReference>
<dbReference type="PANTHER" id="PTHR35204:SF1">
    <property type="entry name" value="ENTEROTOXIN"/>
    <property type="match status" value="1"/>
</dbReference>
<keyword evidence="2" id="KW-1185">Reference proteome</keyword>